<name>A0A4P9WW97_9FUNG</name>
<dbReference type="Pfam" id="PF00227">
    <property type="entry name" value="Proteasome"/>
    <property type="match status" value="1"/>
</dbReference>
<protein>
    <submittedName>
        <fullName evidence="2">Uncharacterized protein</fullName>
    </submittedName>
</protein>
<evidence type="ECO:0000313" key="3">
    <source>
        <dbReference type="Proteomes" id="UP000268535"/>
    </source>
</evidence>
<dbReference type="GO" id="GO:0005839">
    <property type="term" value="C:proteasome core complex"/>
    <property type="evidence" value="ECO:0007669"/>
    <property type="project" value="InterPro"/>
</dbReference>
<dbReference type="InterPro" id="IPR001353">
    <property type="entry name" value="Proteasome_sua/b"/>
</dbReference>
<dbReference type="Gene3D" id="3.60.20.10">
    <property type="entry name" value="Glutamine Phosphoribosylpyrophosphate, subunit 1, domain 1"/>
    <property type="match status" value="1"/>
</dbReference>
<dbReference type="SUPFAM" id="SSF56235">
    <property type="entry name" value="N-terminal nucleophile aminohydrolases (Ntn hydrolases)"/>
    <property type="match status" value="1"/>
</dbReference>
<feature type="compositionally biased region" description="Basic and acidic residues" evidence="1">
    <location>
        <begin position="51"/>
        <end position="60"/>
    </location>
</feature>
<feature type="compositionally biased region" description="Low complexity" evidence="1">
    <location>
        <begin position="75"/>
        <end position="84"/>
    </location>
</feature>
<feature type="compositionally biased region" description="Basic residues" evidence="1">
    <location>
        <begin position="102"/>
        <end position="112"/>
    </location>
</feature>
<dbReference type="InterPro" id="IPR029055">
    <property type="entry name" value="Ntn_hydrolases_N"/>
</dbReference>
<organism evidence="2 3">
    <name type="scientific">Caulochytrium protostelioides</name>
    <dbReference type="NCBI Taxonomy" id="1555241"/>
    <lineage>
        <taxon>Eukaryota</taxon>
        <taxon>Fungi</taxon>
        <taxon>Fungi incertae sedis</taxon>
        <taxon>Chytridiomycota</taxon>
        <taxon>Chytridiomycota incertae sedis</taxon>
        <taxon>Chytridiomycetes</taxon>
        <taxon>Caulochytriales</taxon>
        <taxon>Caulochytriaceae</taxon>
        <taxon>Caulochytrium</taxon>
    </lineage>
</organism>
<gene>
    <name evidence="2" type="ORF">CAUPRSCDRAFT_12638</name>
</gene>
<evidence type="ECO:0000256" key="1">
    <source>
        <dbReference type="SAM" id="MobiDB-lite"/>
    </source>
</evidence>
<reference evidence="3" key="1">
    <citation type="journal article" date="2018" name="Nat. Microbiol.">
        <title>Leveraging single-cell genomics to expand the fungal tree of life.</title>
        <authorList>
            <person name="Ahrendt S.R."/>
            <person name="Quandt C.A."/>
            <person name="Ciobanu D."/>
            <person name="Clum A."/>
            <person name="Salamov A."/>
            <person name="Andreopoulos B."/>
            <person name="Cheng J.F."/>
            <person name="Woyke T."/>
            <person name="Pelin A."/>
            <person name="Henrissat B."/>
            <person name="Reynolds N.K."/>
            <person name="Benny G.L."/>
            <person name="Smith M.E."/>
            <person name="James T.Y."/>
            <person name="Grigoriev I.V."/>
        </authorList>
    </citation>
    <scope>NUCLEOTIDE SEQUENCE [LARGE SCALE GENOMIC DNA]</scope>
    <source>
        <strain evidence="3">ATCC 52028</strain>
    </source>
</reference>
<sequence>MVYGYKGTGLSMGTMIMGWDAGKGPALFYVDSDGQRVAHELFSVGSGSTWRRCESGDARGRRSAAASRAARRRSTLAPRAARPAWSERGLPPSPAAGPGTTKQRRRIPWGHP</sequence>
<dbReference type="GO" id="GO:0051603">
    <property type="term" value="P:proteolysis involved in protein catabolic process"/>
    <property type="evidence" value="ECO:0007669"/>
    <property type="project" value="InterPro"/>
</dbReference>
<dbReference type="AlphaFoldDB" id="A0A4P9WW97"/>
<evidence type="ECO:0000313" key="2">
    <source>
        <dbReference type="EMBL" id="RKO95660.1"/>
    </source>
</evidence>
<feature type="region of interest" description="Disordered" evidence="1">
    <location>
        <begin position="49"/>
        <end position="112"/>
    </location>
</feature>
<accession>A0A4P9WW97</accession>
<proteinExistence type="predicted"/>
<dbReference type="Proteomes" id="UP000268535">
    <property type="component" value="Unassembled WGS sequence"/>
</dbReference>
<dbReference type="EMBL" id="ML011170">
    <property type="protein sequence ID" value="RKO95660.1"/>
    <property type="molecule type" value="Genomic_DNA"/>
</dbReference>